<evidence type="ECO:0000313" key="2">
    <source>
        <dbReference type="EMBL" id="VDM81382.1"/>
    </source>
</evidence>
<gene>
    <name evidence="2" type="ORF">SVUK_LOCUS16380</name>
</gene>
<dbReference type="Proteomes" id="UP000270094">
    <property type="component" value="Unassembled WGS sequence"/>
</dbReference>
<reference evidence="2 3" key="1">
    <citation type="submission" date="2018-11" db="EMBL/GenBank/DDBJ databases">
        <authorList>
            <consortium name="Pathogen Informatics"/>
        </authorList>
    </citation>
    <scope>NUCLEOTIDE SEQUENCE [LARGE SCALE GENOMIC DNA]</scope>
</reference>
<organism evidence="2 3">
    <name type="scientific">Strongylus vulgaris</name>
    <name type="common">Blood worm</name>
    <dbReference type="NCBI Taxonomy" id="40348"/>
    <lineage>
        <taxon>Eukaryota</taxon>
        <taxon>Metazoa</taxon>
        <taxon>Ecdysozoa</taxon>
        <taxon>Nematoda</taxon>
        <taxon>Chromadorea</taxon>
        <taxon>Rhabditida</taxon>
        <taxon>Rhabditina</taxon>
        <taxon>Rhabditomorpha</taxon>
        <taxon>Strongyloidea</taxon>
        <taxon>Strongylidae</taxon>
        <taxon>Strongylus</taxon>
    </lineage>
</organism>
<sequence>FPCAASGDTSEKPDAFEADDDDQHDPAAVETRLSVLRHIGMKANPGPALRHYLLKKVATGKKENPWLSCICTEKSLRKKLRRYMLGMMIQACKDEGVEECQLDSLHEDAFKFIDRLNEELIQSLAAVGTFSTEQMRCARSNCQKAFLPRKMATTLVSRINGDYTECQVKVFQNQNVPFKCARMLKKHWKP</sequence>
<feature type="non-terminal residue" evidence="2">
    <location>
        <position position="1"/>
    </location>
</feature>
<evidence type="ECO:0000313" key="3">
    <source>
        <dbReference type="Proteomes" id="UP000270094"/>
    </source>
</evidence>
<evidence type="ECO:0000256" key="1">
    <source>
        <dbReference type="SAM" id="MobiDB-lite"/>
    </source>
</evidence>
<accession>A0A3P7LQH3</accession>
<proteinExistence type="predicted"/>
<dbReference type="EMBL" id="UYYB01112611">
    <property type="protein sequence ID" value="VDM81382.1"/>
    <property type="molecule type" value="Genomic_DNA"/>
</dbReference>
<keyword evidence="3" id="KW-1185">Reference proteome</keyword>
<protein>
    <submittedName>
        <fullName evidence="2">Uncharacterized protein</fullName>
    </submittedName>
</protein>
<dbReference type="OrthoDB" id="5859974at2759"/>
<feature type="region of interest" description="Disordered" evidence="1">
    <location>
        <begin position="1"/>
        <end position="24"/>
    </location>
</feature>
<dbReference type="AlphaFoldDB" id="A0A3P7LQH3"/>
<name>A0A3P7LQH3_STRVU</name>